<dbReference type="SUPFAM" id="SSF47323">
    <property type="entry name" value="Anticodon-binding domain of a subclass of class I aminoacyl-tRNA synthetases"/>
    <property type="match status" value="1"/>
</dbReference>
<dbReference type="AlphaFoldDB" id="A0A291IRQ5"/>
<dbReference type="KEGG" id="mlac:CP520_01775"/>
<keyword evidence="12" id="KW-1185">Reference proteome</keyword>
<dbReference type="InterPro" id="IPR002301">
    <property type="entry name" value="Ile-tRNA-ligase"/>
</dbReference>
<dbReference type="GO" id="GO:0005524">
    <property type="term" value="F:ATP binding"/>
    <property type="evidence" value="ECO:0007669"/>
    <property type="project" value="UniProtKB-UniRule"/>
</dbReference>
<dbReference type="PRINTS" id="PR00984">
    <property type="entry name" value="TRNASYNTHILE"/>
</dbReference>
<dbReference type="InterPro" id="IPR013155">
    <property type="entry name" value="M/V/L/I-tRNA-synth_anticd-bd"/>
</dbReference>
<comment type="function">
    <text evidence="8 10">Catalyzes the attachment of isoleucine to tRNA(Ile). As IleRS can inadvertently accommodate and process structurally similar amino acids such as valine, to avoid such errors it has two additional distinct tRNA(Ile)-dependent editing activities. One activity is designated as 'pretransfer' editing and involves the hydrolysis of activated Val-AMP. The other activity is designated 'posttransfer' editing and involves deacylation of mischarged Val-tRNA(Ile).</text>
</comment>
<dbReference type="GO" id="GO:0008270">
    <property type="term" value="F:zinc ion binding"/>
    <property type="evidence" value="ECO:0007669"/>
    <property type="project" value="UniProtKB-UniRule"/>
</dbReference>
<dbReference type="InterPro" id="IPR014729">
    <property type="entry name" value="Rossmann-like_a/b/a_fold"/>
</dbReference>
<dbReference type="EMBL" id="CP023668">
    <property type="protein sequence ID" value="ATG97479.1"/>
    <property type="molecule type" value="Genomic_DNA"/>
</dbReference>
<dbReference type="InterPro" id="IPR001412">
    <property type="entry name" value="aa-tRNA-synth_I_CS"/>
</dbReference>
<dbReference type="Pfam" id="PF00133">
    <property type="entry name" value="tRNA-synt_1"/>
    <property type="match status" value="1"/>
</dbReference>
<proteinExistence type="inferred from homology"/>
<dbReference type="InterPro" id="IPR009008">
    <property type="entry name" value="Val/Leu/Ile-tRNA-synth_edit"/>
</dbReference>
<evidence type="ECO:0000256" key="2">
    <source>
        <dbReference type="ARBA" id="ARBA00022490"/>
    </source>
</evidence>
<dbReference type="FunFam" id="3.40.50.620:FF:000152">
    <property type="entry name" value="Isoleucine--tRNA ligase"/>
    <property type="match status" value="1"/>
</dbReference>
<comment type="subcellular location">
    <subcellularLocation>
        <location evidence="10">Cytoplasm</location>
    </subcellularLocation>
</comment>
<reference evidence="11 12" key="1">
    <citation type="submission" date="2017-09" db="EMBL/GenBank/DDBJ databases">
        <title>SPAdes assembly of the Mesoplasma lactucae genome.</title>
        <authorList>
            <person name="Knight T.F."/>
            <person name="Rubinstein R."/>
            <person name="Citino T."/>
        </authorList>
    </citation>
    <scope>NUCLEOTIDE SEQUENCE [LARGE SCALE GENOMIC DNA]</scope>
    <source>
        <strain evidence="11 12">831-C4</strain>
    </source>
</reference>
<feature type="binding site" evidence="10">
    <location>
        <position position="906"/>
    </location>
    <ligand>
        <name>Zn(2+)</name>
        <dbReference type="ChEBI" id="CHEBI:29105"/>
    </ligand>
</feature>
<dbReference type="CDD" id="cd07960">
    <property type="entry name" value="Anticodon_Ia_Ile_BEm"/>
    <property type="match status" value="1"/>
</dbReference>
<protein>
    <recommendedName>
        <fullName evidence="10">Isoleucine--tRNA ligase</fullName>
        <ecNumber evidence="10">6.1.1.5</ecNumber>
    </recommendedName>
    <alternativeName>
        <fullName evidence="10">Isoleucyl-tRNA synthetase</fullName>
        <shortName evidence="10">IleRS</shortName>
    </alternativeName>
</protein>
<accession>A0A291IRQ5</accession>
<evidence type="ECO:0000256" key="3">
    <source>
        <dbReference type="ARBA" id="ARBA00022598"/>
    </source>
</evidence>
<dbReference type="RefSeq" id="WP_096862767.1">
    <property type="nucleotide sequence ID" value="NZ_CP023668.1"/>
</dbReference>
<evidence type="ECO:0000256" key="8">
    <source>
        <dbReference type="ARBA" id="ARBA00025217"/>
    </source>
</evidence>
<evidence type="ECO:0000256" key="10">
    <source>
        <dbReference type="HAMAP-Rule" id="MF_02002"/>
    </source>
</evidence>
<dbReference type="GO" id="GO:0000049">
    <property type="term" value="F:tRNA binding"/>
    <property type="evidence" value="ECO:0007669"/>
    <property type="project" value="InterPro"/>
</dbReference>
<dbReference type="Proteomes" id="UP000232227">
    <property type="component" value="Chromosome"/>
</dbReference>
<dbReference type="Gene3D" id="1.10.730.20">
    <property type="match status" value="1"/>
</dbReference>
<feature type="binding site" evidence="10">
    <location>
        <position position="558"/>
    </location>
    <ligand>
        <name>L-isoleucyl-5'-AMP</name>
        <dbReference type="ChEBI" id="CHEBI:178002"/>
    </ligand>
</feature>
<dbReference type="SUPFAM" id="SSF52374">
    <property type="entry name" value="Nucleotidylyl transferase"/>
    <property type="match status" value="1"/>
</dbReference>
<evidence type="ECO:0000256" key="4">
    <source>
        <dbReference type="ARBA" id="ARBA00022741"/>
    </source>
</evidence>
<keyword evidence="7 10" id="KW-0030">Aminoacyl-tRNA synthetase</keyword>
<keyword evidence="4 10" id="KW-0547">Nucleotide-binding</keyword>
<organism evidence="11 12">
    <name type="scientific">Mesoplasma lactucae ATCC 49193</name>
    <dbReference type="NCBI Taxonomy" id="81460"/>
    <lineage>
        <taxon>Bacteria</taxon>
        <taxon>Bacillati</taxon>
        <taxon>Mycoplasmatota</taxon>
        <taxon>Mollicutes</taxon>
        <taxon>Entomoplasmatales</taxon>
        <taxon>Entomoplasmataceae</taxon>
        <taxon>Mesoplasma</taxon>
    </lineage>
</organism>
<evidence type="ECO:0000256" key="9">
    <source>
        <dbReference type="ARBA" id="ARBA00048359"/>
    </source>
</evidence>
<dbReference type="PANTHER" id="PTHR42765">
    <property type="entry name" value="SOLEUCYL-TRNA SYNTHETASE"/>
    <property type="match status" value="1"/>
</dbReference>
<keyword evidence="10" id="KW-0479">Metal-binding</keyword>
<comment type="cofactor">
    <cofactor evidence="10">
        <name>Zn(2+)</name>
        <dbReference type="ChEBI" id="CHEBI:29105"/>
    </cofactor>
    <text evidence="10">Binds 1 zinc ion per subunit.</text>
</comment>
<feature type="binding site" evidence="10">
    <location>
        <position position="891"/>
    </location>
    <ligand>
        <name>Zn(2+)</name>
        <dbReference type="ChEBI" id="CHEBI:29105"/>
    </ligand>
</feature>
<dbReference type="GO" id="GO:0002161">
    <property type="term" value="F:aminoacyl-tRNA deacylase activity"/>
    <property type="evidence" value="ECO:0007669"/>
    <property type="project" value="InterPro"/>
</dbReference>
<feature type="short sequence motif" description="'HIGH' region" evidence="10">
    <location>
        <begin position="59"/>
        <end position="69"/>
    </location>
</feature>
<evidence type="ECO:0000313" key="11">
    <source>
        <dbReference type="EMBL" id="ATG97479.1"/>
    </source>
</evidence>
<keyword evidence="2 10" id="KW-0963">Cytoplasm</keyword>
<sequence>MANKYKDTLLIGQTDFSMRAGLGTKEPEIEADWAKNHIYEEKLKLNEGKPLFVLHDGPPYANGNLHIGHAFNKSLKDFIVRWKNSYGYQSPYIMGWDTHGLPIENAVTKSGVNRKGMDPVEFRDLCKEYALKQVANQSEQFRRFGIFTDYSVVYLTLQKEYEMSELRSFESMFNKGLIYKDLKPIYWSPSSESALAESEIEYQDVKSPTIYVACNLVDNDVLPKDTQAIIWTTTPWTLPANQAIAVGPRMEYSVIDVLDKNDEKHQYLVATNLVDKLAQELEWKEVKPVKVVKGSDLEGIKYQHPLYKDKISQIYCGDHVTDEAGTGLVHTASGFGEDDYNLIKKVGLPVFAPLDDQGKFTTEMKDLDPQLVGMFYDDANKVVTKRLEDNKHLLKLKFLTHSYPHDWRTKKPVIYRATLQWFINLRPVKKDILDHVDEISTNPKWAKQRLYDVLEDRTDWLISRQRLWGVPIVGFYDKDKNLVLNSEILKYAIDKIDELGTNAWFSEPADTFLPDNYKNKGLAKEKDILDVWFDSGSSAIALEERFANLKRPFDIYLEGNDQYRGWFNSSMINSVVYDNKSPYKTLISHGMTLDEKGHKMSKSLGNGVDPIQFANTNGSDVFRLWASSTDYTDDQKFGPNIVKQISETYRKIRNTIRFILGNLDDFKVNENYQNTLTGVDKFALFQLSQFKDKVIKGYETYKFNEVYQAVVNYVTIDLSSFYLDFIKDIIYVDAKNSLRRRQVQTVLYEILWALIDALRPILPHTIEEVYTYLNTEETKAKSVHLLDVREQNFDLSAEDLEIWTNVMELRNDINKALEIARENKVINKGFEASVEVEAKSQYEDLEKIPNLATIFILGEIKFVETLSNVTFEGKTAKINVRPKQGEKCERCWGIFDNLHDELCARCYEVVNN</sequence>
<feature type="binding site" evidence="10">
    <location>
        <position position="888"/>
    </location>
    <ligand>
        <name>Zn(2+)</name>
        <dbReference type="ChEBI" id="CHEBI:29105"/>
    </ligand>
</feature>
<evidence type="ECO:0000256" key="5">
    <source>
        <dbReference type="ARBA" id="ARBA00022840"/>
    </source>
</evidence>
<dbReference type="InterPro" id="IPR002300">
    <property type="entry name" value="aa-tRNA-synth_Ia"/>
</dbReference>
<evidence type="ECO:0000256" key="7">
    <source>
        <dbReference type="ARBA" id="ARBA00023146"/>
    </source>
</evidence>
<feature type="binding site" evidence="10">
    <location>
        <position position="903"/>
    </location>
    <ligand>
        <name>Zn(2+)</name>
        <dbReference type="ChEBI" id="CHEBI:29105"/>
    </ligand>
</feature>
<dbReference type="EC" id="6.1.1.5" evidence="10"/>
<dbReference type="PANTHER" id="PTHR42765:SF1">
    <property type="entry name" value="ISOLEUCINE--TRNA LIGASE, MITOCHONDRIAL"/>
    <property type="match status" value="1"/>
</dbReference>
<feature type="binding site" evidence="10">
    <location>
        <position position="602"/>
    </location>
    <ligand>
        <name>ATP</name>
        <dbReference type="ChEBI" id="CHEBI:30616"/>
    </ligand>
</feature>
<comment type="subunit">
    <text evidence="10">Monomer.</text>
</comment>
<dbReference type="InterPro" id="IPR050081">
    <property type="entry name" value="Ile-tRNA_ligase"/>
</dbReference>
<dbReference type="Gene3D" id="3.40.50.620">
    <property type="entry name" value="HUPs"/>
    <property type="match status" value="2"/>
</dbReference>
<evidence type="ECO:0000256" key="1">
    <source>
        <dbReference type="ARBA" id="ARBA00006887"/>
    </source>
</evidence>
<dbReference type="Pfam" id="PF08264">
    <property type="entry name" value="Anticodon_1"/>
    <property type="match status" value="1"/>
</dbReference>
<dbReference type="OrthoDB" id="9810365at2"/>
<keyword evidence="3 10" id="KW-0436">Ligase</keyword>
<dbReference type="InterPro" id="IPR023585">
    <property type="entry name" value="Ile-tRNA-ligase_type1"/>
</dbReference>
<keyword evidence="6 10" id="KW-0648">Protein biosynthesis</keyword>
<dbReference type="Gene3D" id="1.10.10.830">
    <property type="entry name" value="Ile-tRNA synthetase CP2 domain-like"/>
    <property type="match status" value="1"/>
</dbReference>
<dbReference type="GO" id="GO:0006428">
    <property type="term" value="P:isoleucyl-tRNA aminoacylation"/>
    <property type="evidence" value="ECO:0007669"/>
    <property type="project" value="UniProtKB-UniRule"/>
</dbReference>
<dbReference type="GO" id="GO:0005829">
    <property type="term" value="C:cytosol"/>
    <property type="evidence" value="ECO:0007669"/>
    <property type="project" value="TreeGrafter"/>
</dbReference>
<gene>
    <name evidence="10" type="primary">ileS</name>
    <name evidence="11" type="ORF">CP520_01775</name>
</gene>
<comment type="domain">
    <text evidence="10">IleRS has two distinct active sites: one for aminoacylation and one for editing. The misactivated valine is translocated from the active site to the editing site, which sterically excludes the correctly activated isoleucine. The single editing site contains two valyl binding pockets, one specific for each substrate (Val-AMP or Val-tRNA(Ile)).</text>
</comment>
<dbReference type="NCBIfam" id="TIGR00392">
    <property type="entry name" value="ileS"/>
    <property type="match status" value="1"/>
</dbReference>
<comment type="similarity">
    <text evidence="1 10">Belongs to the class-I aminoacyl-tRNA synthetase family. IleS type 1 subfamily.</text>
</comment>
<evidence type="ECO:0000313" key="12">
    <source>
        <dbReference type="Proteomes" id="UP000232227"/>
    </source>
</evidence>
<comment type="catalytic activity">
    <reaction evidence="9 10">
        <text>tRNA(Ile) + L-isoleucine + ATP = L-isoleucyl-tRNA(Ile) + AMP + diphosphate</text>
        <dbReference type="Rhea" id="RHEA:11060"/>
        <dbReference type="Rhea" id="RHEA-COMP:9666"/>
        <dbReference type="Rhea" id="RHEA-COMP:9695"/>
        <dbReference type="ChEBI" id="CHEBI:30616"/>
        <dbReference type="ChEBI" id="CHEBI:33019"/>
        <dbReference type="ChEBI" id="CHEBI:58045"/>
        <dbReference type="ChEBI" id="CHEBI:78442"/>
        <dbReference type="ChEBI" id="CHEBI:78528"/>
        <dbReference type="ChEBI" id="CHEBI:456215"/>
        <dbReference type="EC" id="6.1.1.5"/>
    </reaction>
</comment>
<name>A0A291IRQ5_9MOLU</name>
<keyword evidence="10" id="KW-0862">Zinc</keyword>
<dbReference type="SUPFAM" id="SSF50677">
    <property type="entry name" value="ValRS/IleRS/LeuRS editing domain"/>
    <property type="match status" value="1"/>
</dbReference>
<dbReference type="PROSITE" id="PS00178">
    <property type="entry name" value="AA_TRNA_LIGASE_I"/>
    <property type="match status" value="1"/>
</dbReference>
<dbReference type="Gene3D" id="3.90.740.10">
    <property type="entry name" value="Valyl/Leucyl/Isoleucyl-tRNA synthetase, editing domain"/>
    <property type="match status" value="1"/>
</dbReference>
<dbReference type="InterPro" id="IPR033708">
    <property type="entry name" value="Anticodon_Ile_BEm"/>
</dbReference>
<evidence type="ECO:0000256" key="6">
    <source>
        <dbReference type="ARBA" id="ARBA00022917"/>
    </source>
</evidence>
<feature type="short sequence motif" description="'KMSKS' region" evidence="10">
    <location>
        <begin position="599"/>
        <end position="603"/>
    </location>
</feature>
<dbReference type="GO" id="GO:0004822">
    <property type="term" value="F:isoleucine-tRNA ligase activity"/>
    <property type="evidence" value="ECO:0007669"/>
    <property type="project" value="UniProtKB-UniRule"/>
</dbReference>
<keyword evidence="5 10" id="KW-0067">ATP-binding</keyword>
<dbReference type="InterPro" id="IPR009080">
    <property type="entry name" value="tRNAsynth_Ia_anticodon-bd"/>
</dbReference>
<dbReference type="HAMAP" id="MF_02002">
    <property type="entry name" value="Ile_tRNA_synth_type1"/>
    <property type="match status" value="1"/>
</dbReference>